<dbReference type="SUPFAM" id="SSF53474">
    <property type="entry name" value="alpha/beta-Hydrolases"/>
    <property type="match status" value="1"/>
</dbReference>
<dbReference type="Pfam" id="PF00364">
    <property type="entry name" value="Biotin_lipoyl"/>
    <property type="match status" value="1"/>
</dbReference>
<dbReference type="Gene3D" id="2.40.50.100">
    <property type="match status" value="1"/>
</dbReference>
<dbReference type="KEGG" id="rxy:Rxyl_2405"/>
<dbReference type="PROSITE" id="PS00189">
    <property type="entry name" value="LIPOYL"/>
    <property type="match status" value="1"/>
</dbReference>
<keyword evidence="1" id="KW-0450">Lipoyl</keyword>
<evidence type="ECO:0000313" key="3">
    <source>
        <dbReference type="EMBL" id="ABG05333.1"/>
    </source>
</evidence>
<evidence type="ECO:0000256" key="1">
    <source>
        <dbReference type="ARBA" id="ARBA00022823"/>
    </source>
</evidence>
<dbReference type="eggNOG" id="COG2267">
    <property type="taxonomic scope" value="Bacteria"/>
</dbReference>
<dbReference type="Proteomes" id="UP000006637">
    <property type="component" value="Chromosome"/>
</dbReference>
<dbReference type="NCBIfam" id="NF011457">
    <property type="entry name" value="PRK14875.1"/>
    <property type="match status" value="1"/>
</dbReference>
<evidence type="ECO:0000259" key="2">
    <source>
        <dbReference type="PROSITE" id="PS50968"/>
    </source>
</evidence>
<dbReference type="OrthoDB" id="3371334at2"/>
<dbReference type="InterPro" id="IPR000089">
    <property type="entry name" value="Biotin_lipoyl"/>
</dbReference>
<accession>Q1ATE5</accession>
<dbReference type="PANTHER" id="PTHR46438:SF11">
    <property type="entry name" value="LIPASE-RELATED"/>
    <property type="match status" value="1"/>
</dbReference>
<dbReference type="EMBL" id="CP000386">
    <property type="protein sequence ID" value="ABG05333.1"/>
    <property type="molecule type" value="Genomic_DNA"/>
</dbReference>
<dbReference type="PROSITE" id="PS50968">
    <property type="entry name" value="BIOTINYL_LIPOYL"/>
    <property type="match status" value="1"/>
</dbReference>
<name>Q1ATE5_RUBXD</name>
<keyword evidence="4" id="KW-1185">Reference proteome</keyword>
<proteinExistence type="predicted"/>
<dbReference type="CDD" id="cd06849">
    <property type="entry name" value="lipoyl_domain"/>
    <property type="match status" value="1"/>
</dbReference>
<dbReference type="Pfam" id="PF00561">
    <property type="entry name" value="Abhydrolase_1"/>
    <property type="match status" value="1"/>
</dbReference>
<dbReference type="InterPro" id="IPR011053">
    <property type="entry name" value="Single_hybrid_motif"/>
</dbReference>
<sequence length="369" mass="39343">MSETRQITKLGMPKWGLTMTEGTVVRWLVEEGAELESGDEVVEVESEKINNAVESPAAGVLRRRVAQEGEVVPVGGLLGVIADPSVPDPEIDAFIEEFRSTFVPEEEEAAGPEPQRTEVGGRSIQYLAMGEGEPPLVLVHGFGGDINIFVFNQQALASDRAVYALDLPGHGGSSKDVGRGDLGFFVAVVEGFMDTLGIERAHLAGHSMGGAVAASFALAHPERVASLVLVASAGLGEEINGEYIEGFIAANRRREMRDVLGMLFADPELVTRDLVNDVLAYKRLDGVEEALRTVAGSLFPGGRQARVLDLSGLEVPVLAIWGSEDRIVPAAHAGNLPDAAHVEILEGRGHMVHMEAAGEVNRLISRFVG</sequence>
<evidence type="ECO:0000313" key="4">
    <source>
        <dbReference type="Proteomes" id="UP000006637"/>
    </source>
</evidence>
<dbReference type="AlphaFoldDB" id="Q1ATE5"/>
<protein>
    <submittedName>
        <fullName evidence="3">Alpha/beta hydrolase fold</fullName>
    </submittedName>
</protein>
<organism evidence="3 4">
    <name type="scientific">Rubrobacter xylanophilus (strain DSM 9941 / JCM 11954 / NBRC 16129 / PRD-1)</name>
    <dbReference type="NCBI Taxonomy" id="266117"/>
    <lineage>
        <taxon>Bacteria</taxon>
        <taxon>Bacillati</taxon>
        <taxon>Actinomycetota</taxon>
        <taxon>Rubrobacteria</taxon>
        <taxon>Rubrobacterales</taxon>
        <taxon>Rubrobacteraceae</taxon>
        <taxon>Rubrobacter</taxon>
    </lineage>
</organism>
<dbReference type="Gene3D" id="3.40.50.1820">
    <property type="entry name" value="alpha/beta hydrolase"/>
    <property type="match status" value="1"/>
</dbReference>
<reference evidence="3 4" key="1">
    <citation type="submission" date="2006-06" db="EMBL/GenBank/DDBJ databases">
        <title>Complete sequence of Rubrobacter xylanophilus DSM 9941.</title>
        <authorList>
            <consortium name="US DOE Joint Genome Institute"/>
            <person name="Copeland A."/>
            <person name="Lucas S."/>
            <person name="Lapidus A."/>
            <person name="Barry K."/>
            <person name="Detter J.C."/>
            <person name="Glavina del Rio T."/>
            <person name="Hammon N."/>
            <person name="Israni S."/>
            <person name="Dalin E."/>
            <person name="Tice H."/>
            <person name="Pitluck S."/>
            <person name="Munk A.C."/>
            <person name="Brettin T."/>
            <person name="Bruce D."/>
            <person name="Han C."/>
            <person name="Tapia R."/>
            <person name="Gilna P."/>
            <person name="Schmutz J."/>
            <person name="Larimer F."/>
            <person name="Land M."/>
            <person name="Hauser L."/>
            <person name="Kyrpides N."/>
            <person name="Lykidis A."/>
            <person name="da Costa M.S."/>
            <person name="Rainey F.A."/>
            <person name="Empadinhas N."/>
            <person name="Jolivet E."/>
            <person name="Battista J.R."/>
            <person name="Richardson P."/>
        </authorList>
    </citation>
    <scope>NUCLEOTIDE SEQUENCE [LARGE SCALE GENOMIC DNA]</scope>
    <source>
        <strain evidence="4">DSM 9941 / NBRC 16129 / PRD-1</strain>
    </source>
</reference>
<dbReference type="PANTHER" id="PTHR46438">
    <property type="entry name" value="ALPHA/BETA-HYDROLASES SUPERFAMILY PROTEIN"/>
    <property type="match status" value="1"/>
</dbReference>
<dbReference type="ESTHER" id="rubxd-q1ate5">
    <property type="family name" value="AcoC_BiotinLipoyl-ABH"/>
</dbReference>
<dbReference type="InterPro" id="IPR029058">
    <property type="entry name" value="AB_hydrolase_fold"/>
</dbReference>
<dbReference type="InterPro" id="IPR003016">
    <property type="entry name" value="2-oxoA_DH_lipoyl-BS"/>
</dbReference>
<dbReference type="HOGENOM" id="CLU_020336_13_2_11"/>
<feature type="domain" description="Lipoyl-binding" evidence="2">
    <location>
        <begin position="7"/>
        <end position="82"/>
    </location>
</feature>
<dbReference type="PhylomeDB" id="Q1ATE5"/>
<dbReference type="STRING" id="266117.Rxyl_2405"/>
<gene>
    <name evidence="3" type="ordered locus">Rxyl_2405</name>
</gene>
<dbReference type="InterPro" id="IPR000073">
    <property type="entry name" value="AB_hydrolase_1"/>
</dbReference>
<dbReference type="SUPFAM" id="SSF51230">
    <property type="entry name" value="Single hybrid motif"/>
    <property type="match status" value="1"/>
</dbReference>
<dbReference type="eggNOG" id="COG0508">
    <property type="taxonomic scope" value="Bacteria"/>
</dbReference>
<keyword evidence="3" id="KW-0378">Hydrolase</keyword>
<dbReference type="GO" id="GO:0016787">
    <property type="term" value="F:hydrolase activity"/>
    <property type="evidence" value="ECO:0007669"/>
    <property type="project" value="UniProtKB-KW"/>
</dbReference>
<dbReference type="PRINTS" id="PR00111">
    <property type="entry name" value="ABHYDROLASE"/>
</dbReference>